<sequence>MADHIAIKTSDLENIATTLTRLIGEFQDAGKTVDHYSGAMGSGRMADTLHEFATNWDVHKKKLLEQLQTLQSAADQSAKTWDGLDQDLAKALTDASKKEG</sequence>
<organism evidence="1 2">
    <name type="scientific">Catenulispora yoronensis</name>
    <dbReference type="NCBI Taxonomy" id="450799"/>
    <lineage>
        <taxon>Bacteria</taxon>
        <taxon>Bacillati</taxon>
        <taxon>Actinomycetota</taxon>
        <taxon>Actinomycetes</taxon>
        <taxon>Catenulisporales</taxon>
        <taxon>Catenulisporaceae</taxon>
        <taxon>Catenulispora</taxon>
    </lineage>
</organism>
<dbReference type="EMBL" id="BAAAQN010000002">
    <property type="protein sequence ID" value="GAA2012886.1"/>
    <property type="molecule type" value="Genomic_DNA"/>
</dbReference>
<dbReference type="Proteomes" id="UP001500751">
    <property type="component" value="Unassembled WGS sequence"/>
</dbReference>
<keyword evidence="2" id="KW-1185">Reference proteome</keyword>
<dbReference type="SUPFAM" id="SSF140453">
    <property type="entry name" value="EsxAB dimer-like"/>
    <property type="match status" value="1"/>
</dbReference>
<gene>
    <name evidence="1" type="ORF">GCM10009839_04300</name>
</gene>
<proteinExistence type="predicted"/>
<dbReference type="InterPro" id="IPR036689">
    <property type="entry name" value="ESAT-6-like_sf"/>
</dbReference>
<comment type="caution">
    <text evidence="1">The sequence shown here is derived from an EMBL/GenBank/DDBJ whole genome shotgun (WGS) entry which is preliminary data.</text>
</comment>
<accession>A0ABN2TKR1</accession>
<reference evidence="1 2" key="1">
    <citation type="journal article" date="2019" name="Int. J. Syst. Evol. Microbiol.">
        <title>The Global Catalogue of Microorganisms (GCM) 10K type strain sequencing project: providing services to taxonomists for standard genome sequencing and annotation.</title>
        <authorList>
            <consortium name="The Broad Institute Genomics Platform"/>
            <consortium name="The Broad Institute Genome Sequencing Center for Infectious Disease"/>
            <person name="Wu L."/>
            <person name="Ma J."/>
        </authorList>
    </citation>
    <scope>NUCLEOTIDE SEQUENCE [LARGE SCALE GENOMIC DNA]</scope>
    <source>
        <strain evidence="1 2">JCM 16014</strain>
    </source>
</reference>
<evidence type="ECO:0000313" key="1">
    <source>
        <dbReference type="EMBL" id="GAA2012886.1"/>
    </source>
</evidence>
<evidence type="ECO:0008006" key="3">
    <source>
        <dbReference type="Google" id="ProtNLM"/>
    </source>
</evidence>
<dbReference type="RefSeq" id="WP_344663740.1">
    <property type="nucleotide sequence ID" value="NZ_BAAAQN010000002.1"/>
</dbReference>
<protein>
    <recommendedName>
        <fullName evidence="3">WXG100 family type VII secretion target</fullName>
    </recommendedName>
</protein>
<evidence type="ECO:0000313" key="2">
    <source>
        <dbReference type="Proteomes" id="UP001500751"/>
    </source>
</evidence>
<name>A0ABN2TKR1_9ACTN</name>